<organism evidence="1 2">
    <name type="scientific">Racocetra persica</name>
    <dbReference type="NCBI Taxonomy" id="160502"/>
    <lineage>
        <taxon>Eukaryota</taxon>
        <taxon>Fungi</taxon>
        <taxon>Fungi incertae sedis</taxon>
        <taxon>Mucoromycota</taxon>
        <taxon>Glomeromycotina</taxon>
        <taxon>Glomeromycetes</taxon>
        <taxon>Diversisporales</taxon>
        <taxon>Gigasporaceae</taxon>
        <taxon>Racocetra</taxon>
    </lineage>
</organism>
<feature type="non-terminal residue" evidence="1">
    <location>
        <position position="1"/>
    </location>
</feature>
<proteinExistence type="predicted"/>
<dbReference type="EMBL" id="CAJVQC010009936">
    <property type="protein sequence ID" value="CAG8610773.1"/>
    <property type="molecule type" value="Genomic_DNA"/>
</dbReference>
<dbReference type="Proteomes" id="UP000789920">
    <property type="component" value="Unassembled WGS sequence"/>
</dbReference>
<evidence type="ECO:0000313" key="1">
    <source>
        <dbReference type="EMBL" id="CAG8610773.1"/>
    </source>
</evidence>
<name>A0ACA9MTN2_9GLOM</name>
<keyword evidence="2" id="KW-1185">Reference proteome</keyword>
<accession>A0ACA9MTN2</accession>
<comment type="caution">
    <text evidence="1">The sequence shown here is derived from an EMBL/GenBank/DDBJ whole genome shotgun (WGS) entry which is preliminary data.</text>
</comment>
<evidence type="ECO:0000313" key="2">
    <source>
        <dbReference type="Proteomes" id="UP000789920"/>
    </source>
</evidence>
<gene>
    <name evidence="1" type="ORF">RPERSI_LOCUS6299</name>
</gene>
<reference evidence="1" key="1">
    <citation type="submission" date="2021-06" db="EMBL/GenBank/DDBJ databases">
        <authorList>
            <person name="Kallberg Y."/>
            <person name="Tangrot J."/>
            <person name="Rosling A."/>
        </authorList>
    </citation>
    <scope>NUCLEOTIDE SEQUENCE</scope>
    <source>
        <strain evidence="1">MA461A</strain>
    </source>
</reference>
<sequence>IHSNLPTKLQKLQYSSNIIDQYEICHFCQFESRIVPDGLSKNYPKNIRFDLLPNRINKFLSQLLEIVNKNRKSTFWDSALDVYNKAGHNGARKPTSVMARFQKFLPGYYGSKGASIILKTLISLFIDSKKLSSDMIIPLKPLDYLAEVLVPETAIRLIAEDQNIKLDEAKNVMEDSVDFGLYVHDVEDDDIEVLVNEIIPKSL</sequence>
<protein>
    <submittedName>
        <fullName evidence="1">8748_t:CDS:1</fullName>
    </submittedName>
</protein>